<evidence type="ECO:0000313" key="3">
    <source>
        <dbReference type="EMBL" id="PVD32479.1"/>
    </source>
</evidence>
<reference evidence="3 4" key="1">
    <citation type="submission" date="2018-04" db="EMBL/GenBank/DDBJ databases">
        <title>The genome of golden apple snail Pomacea canaliculata provides insight into stress tolerance and invasive adaptation.</title>
        <authorList>
            <person name="Liu C."/>
            <person name="Liu B."/>
            <person name="Ren Y."/>
            <person name="Zhang Y."/>
            <person name="Wang H."/>
            <person name="Li S."/>
            <person name="Jiang F."/>
            <person name="Yin L."/>
            <person name="Zhang G."/>
            <person name="Qian W."/>
            <person name="Fan W."/>
        </authorList>
    </citation>
    <scope>NUCLEOTIDE SEQUENCE [LARGE SCALE GENOMIC DNA]</scope>
    <source>
        <strain evidence="3">SZHN2017</strain>
        <tissue evidence="3">Muscle</tissue>
    </source>
</reference>
<protein>
    <submittedName>
        <fullName evidence="3">Uncharacterized protein</fullName>
    </submittedName>
</protein>
<keyword evidence="4" id="KW-1185">Reference proteome</keyword>
<dbReference type="AlphaFoldDB" id="A0A2T7PGD5"/>
<feature type="transmembrane region" description="Helical" evidence="2">
    <location>
        <begin position="59"/>
        <end position="80"/>
    </location>
</feature>
<comment type="caution">
    <text evidence="3">The sequence shown here is derived from an EMBL/GenBank/DDBJ whole genome shotgun (WGS) entry which is preliminary data.</text>
</comment>
<evidence type="ECO:0000256" key="1">
    <source>
        <dbReference type="SAM" id="MobiDB-lite"/>
    </source>
</evidence>
<sequence>MNLRYAATRPPPGTKDKKTETREPTEHTDIGASEAGIEMGVATARPIPKANCLASHGRFLSGLVTAMVTGLTWVGLTQIIKEAELQHLLKSPAGLTYFCSGWLMLAFPPYLLMNVLVKHKNMKEVLRSPVLGVFVANIAGDVSNWCGSGGLGEGSVASGCSSLVTPASGRWFVEKQEVVRNEIGCFRFDWSGPPSYLTTGELDGLGGKTVQSPEKACEETVQC</sequence>
<name>A0A2T7PGD5_POMCA</name>
<proteinExistence type="predicted"/>
<gene>
    <name evidence="3" type="ORF">C0Q70_07918</name>
</gene>
<feature type="compositionally biased region" description="Basic and acidic residues" evidence="1">
    <location>
        <begin position="14"/>
        <end position="29"/>
    </location>
</feature>
<organism evidence="3 4">
    <name type="scientific">Pomacea canaliculata</name>
    <name type="common">Golden apple snail</name>
    <dbReference type="NCBI Taxonomy" id="400727"/>
    <lineage>
        <taxon>Eukaryota</taxon>
        <taxon>Metazoa</taxon>
        <taxon>Spiralia</taxon>
        <taxon>Lophotrochozoa</taxon>
        <taxon>Mollusca</taxon>
        <taxon>Gastropoda</taxon>
        <taxon>Caenogastropoda</taxon>
        <taxon>Architaenioglossa</taxon>
        <taxon>Ampullarioidea</taxon>
        <taxon>Ampullariidae</taxon>
        <taxon>Pomacea</taxon>
    </lineage>
</organism>
<keyword evidence="2" id="KW-0472">Membrane</keyword>
<keyword evidence="2" id="KW-1133">Transmembrane helix</keyword>
<dbReference type="OrthoDB" id="10062838at2759"/>
<keyword evidence="2" id="KW-0812">Transmembrane</keyword>
<feature type="transmembrane region" description="Helical" evidence="2">
    <location>
        <begin position="95"/>
        <end position="117"/>
    </location>
</feature>
<accession>A0A2T7PGD5</accession>
<dbReference type="Proteomes" id="UP000245119">
    <property type="component" value="Linkage Group LG4"/>
</dbReference>
<dbReference type="EMBL" id="PZQS01000004">
    <property type="protein sequence ID" value="PVD32479.1"/>
    <property type="molecule type" value="Genomic_DNA"/>
</dbReference>
<feature type="region of interest" description="Disordered" evidence="1">
    <location>
        <begin position="1"/>
        <end position="32"/>
    </location>
</feature>
<evidence type="ECO:0000256" key="2">
    <source>
        <dbReference type="SAM" id="Phobius"/>
    </source>
</evidence>
<evidence type="ECO:0000313" key="4">
    <source>
        <dbReference type="Proteomes" id="UP000245119"/>
    </source>
</evidence>